<protein>
    <submittedName>
        <fullName evidence="1">Glycosyl transferase, family 14</fullName>
    </submittedName>
</protein>
<dbReference type="GO" id="GO:0016740">
    <property type="term" value="F:transferase activity"/>
    <property type="evidence" value="ECO:0007669"/>
    <property type="project" value="UniProtKB-KW"/>
</dbReference>
<keyword evidence="1" id="KW-0808">Transferase</keyword>
<keyword evidence="2" id="KW-1185">Reference proteome</keyword>
<sequence length="104" mass="11765">MGEFTIVARPFKNENEALLQEIDNNILNRSANGVVPGKWSLEHTTNNVTGNNGNKQREGRRWGDINSVKSVVDWFSIAVMHCDVYSLGTEHVTLEKVLLLKGWR</sequence>
<reference evidence="1 2" key="1">
    <citation type="journal article" date="2018" name="Mol. Plant">
        <title>The genome of Artemisia annua provides insight into the evolution of Asteraceae family and artemisinin biosynthesis.</title>
        <authorList>
            <person name="Shen Q."/>
            <person name="Zhang L."/>
            <person name="Liao Z."/>
            <person name="Wang S."/>
            <person name="Yan T."/>
            <person name="Shi P."/>
            <person name="Liu M."/>
            <person name="Fu X."/>
            <person name="Pan Q."/>
            <person name="Wang Y."/>
            <person name="Lv Z."/>
            <person name="Lu X."/>
            <person name="Zhang F."/>
            <person name="Jiang W."/>
            <person name="Ma Y."/>
            <person name="Chen M."/>
            <person name="Hao X."/>
            <person name="Li L."/>
            <person name="Tang Y."/>
            <person name="Lv G."/>
            <person name="Zhou Y."/>
            <person name="Sun X."/>
            <person name="Brodelius P.E."/>
            <person name="Rose J.K.C."/>
            <person name="Tang K."/>
        </authorList>
    </citation>
    <scope>NUCLEOTIDE SEQUENCE [LARGE SCALE GENOMIC DNA]</scope>
    <source>
        <strain evidence="2">cv. Huhao1</strain>
        <tissue evidence="1">Leaf</tissue>
    </source>
</reference>
<organism evidence="1 2">
    <name type="scientific">Artemisia annua</name>
    <name type="common">Sweet wormwood</name>
    <dbReference type="NCBI Taxonomy" id="35608"/>
    <lineage>
        <taxon>Eukaryota</taxon>
        <taxon>Viridiplantae</taxon>
        <taxon>Streptophyta</taxon>
        <taxon>Embryophyta</taxon>
        <taxon>Tracheophyta</taxon>
        <taxon>Spermatophyta</taxon>
        <taxon>Magnoliopsida</taxon>
        <taxon>eudicotyledons</taxon>
        <taxon>Gunneridae</taxon>
        <taxon>Pentapetalae</taxon>
        <taxon>asterids</taxon>
        <taxon>campanulids</taxon>
        <taxon>Asterales</taxon>
        <taxon>Asteraceae</taxon>
        <taxon>Asteroideae</taxon>
        <taxon>Anthemideae</taxon>
        <taxon>Artemisiinae</taxon>
        <taxon>Artemisia</taxon>
    </lineage>
</organism>
<dbReference type="EMBL" id="PKPP01024472">
    <property type="protein sequence ID" value="PWA33966.1"/>
    <property type="molecule type" value="Genomic_DNA"/>
</dbReference>
<dbReference type="AlphaFoldDB" id="A0A2U1KB16"/>
<accession>A0A2U1KB16</accession>
<name>A0A2U1KB16_ARTAN</name>
<comment type="caution">
    <text evidence="1">The sequence shown here is derived from an EMBL/GenBank/DDBJ whole genome shotgun (WGS) entry which is preliminary data.</text>
</comment>
<gene>
    <name evidence="1" type="ORF">CTI12_AA623580</name>
</gene>
<evidence type="ECO:0000313" key="1">
    <source>
        <dbReference type="EMBL" id="PWA33966.1"/>
    </source>
</evidence>
<proteinExistence type="predicted"/>
<evidence type="ECO:0000313" key="2">
    <source>
        <dbReference type="Proteomes" id="UP000245207"/>
    </source>
</evidence>
<dbReference type="Proteomes" id="UP000245207">
    <property type="component" value="Unassembled WGS sequence"/>
</dbReference>